<keyword evidence="3" id="KW-1185">Reference proteome</keyword>
<reference evidence="2" key="1">
    <citation type="submission" date="2018-05" db="EMBL/GenBank/DDBJ databases">
        <title>Draft genome of Mucuna pruriens seed.</title>
        <authorList>
            <person name="Nnadi N.E."/>
            <person name="Vos R."/>
            <person name="Hasami M.H."/>
            <person name="Devisetty U.K."/>
            <person name="Aguiy J.C."/>
        </authorList>
    </citation>
    <scope>NUCLEOTIDE SEQUENCE [LARGE SCALE GENOMIC DNA]</scope>
    <source>
        <strain evidence="2">JCA_2017</strain>
    </source>
</reference>
<evidence type="ECO:0000313" key="3">
    <source>
        <dbReference type="Proteomes" id="UP000257109"/>
    </source>
</evidence>
<dbReference type="OrthoDB" id="1934635at2759"/>
<accession>A0A371HPW6</accession>
<dbReference type="Proteomes" id="UP000257109">
    <property type="component" value="Unassembled WGS sequence"/>
</dbReference>
<feature type="non-terminal residue" evidence="2">
    <location>
        <position position="1"/>
    </location>
</feature>
<organism evidence="2 3">
    <name type="scientific">Mucuna pruriens</name>
    <name type="common">Velvet bean</name>
    <name type="synonym">Dolichos pruriens</name>
    <dbReference type="NCBI Taxonomy" id="157652"/>
    <lineage>
        <taxon>Eukaryota</taxon>
        <taxon>Viridiplantae</taxon>
        <taxon>Streptophyta</taxon>
        <taxon>Embryophyta</taxon>
        <taxon>Tracheophyta</taxon>
        <taxon>Spermatophyta</taxon>
        <taxon>Magnoliopsida</taxon>
        <taxon>eudicotyledons</taxon>
        <taxon>Gunneridae</taxon>
        <taxon>Pentapetalae</taxon>
        <taxon>rosids</taxon>
        <taxon>fabids</taxon>
        <taxon>Fabales</taxon>
        <taxon>Fabaceae</taxon>
        <taxon>Papilionoideae</taxon>
        <taxon>50 kb inversion clade</taxon>
        <taxon>NPAAA clade</taxon>
        <taxon>indigoferoid/millettioid clade</taxon>
        <taxon>Phaseoleae</taxon>
        <taxon>Mucuna</taxon>
    </lineage>
</organism>
<name>A0A371HPW6_MUCPR</name>
<evidence type="ECO:0008006" key="4">
    <source>
        <dbReference type="Google" id="ProtNLM"/>
    </source>
</evidence>
<gene>
    <name evidence="2" type="ORF">CR513_11533</name>
</gene>
<protein>
    <recommendedName>
        <fullName evidence="4">Retrotransposon gag domain-containing protein</fullName>
    </recommendedName>
</protein>
<dbReference type="EMBL" id="QJKJ01002027">
    <property type="protein sequence ID" value="RDY04724.1"/>
    <property type="molecule type" value="Genomic_DNA"/>
</dbReference>
<sequence>MRRNDSKEWRTLLGSQHFRSGGVRNLDQGGPGRTKEGYEHQAAKTFQGSLTRGRLKSLEIDVHKNVDLLKGQGASKASLFILPRALEAFWTRSVIRLYLDDAVDFGSYGRSLWTQTTFRRWKVPLGGCTSWANSFWKMTLRGNSKPWKMLRALSTSQITVIEARFSSYASFVLSRQESIDPHSSHHDERSEGQHREIKQEKEPERDKREKRREEEPRRERDIPRLGNESRLGACVVTYEFTRYAQVWWNQFFRKIREGKKKHVNMWVDLMQELRSTFVPASYARDLYNKLQHMY</sequence>
<evidence type="ECO:0000313" key="2">
    <source>
        <dbReference type="EMBL" id="RDY04724.1"/>
    </source>
</evidence>
<feature type="region of interest" description="Disordered" evidence="1">
    <location>
        <begin position="179"/>
        <end position="221"/>
    </location>
</feature>
<comment type="caution">
    <text evidence="2">The sequence shown here is derived from an EMBL/GenBank/DDBJ whole genome shotgun (WGS) entry which is preliminary data.</text>
</comment>
<dbReference type="AlphaFoldDB" id="A0A371HPW6"/>
<evidence type="ECO:0000256" key="1">
    <source>
        <dbReference type="SAM" id="MobiDB-lite"/>
    </source>
</evidence>
<proteinExistence type="predicted"/>